<evidence type="ECO:0000256" key="1">
    <source>
        <dbReference type="ARBA" id="ARBA00006484"/>
    </source>
</evidence>
<comment type="caution">
    <text evidence="4">The sequence shown here is derived from an EMBL/GenBank/DDBJ whole genome shotgun (WGS) entry which is preliminary data.</text>
</comment>
<dbReference type="PANTHER" id="PTHR42760">
    <property type="entry name" value="SHORT-CHAIN DEHYDROGENASES/REDUCTASES FAMILY MEMBER"/>
    <property type="match status" value="1"/>
</dbReference>
<dbReference type="AlphaFoldDB" id="A0A329QW33"/>
<dbReference type="GO" id="GO:0016616">
    <property type="term" value="F:oxidoreductase activity, acting on the CH-OH group of donors, NAD or NADP as acceptor"/>
    <property type="evidence" value="ECO:0007669"/>
    <property type="project" value="TreeGrafter"/>
</dbReference>
<keyword evidence="2" id="KW-0560">Oxidoreductase</keyword>
<evidence type="ECO:0000313" key="4">
    <source>
        <dbReference type="EMBL" id="RAW16467.1"/>
    </source>
</evidence>
<dbReference type="Proteomes" id="UP000250462">
    <property type="component" value="Unassembled WGS sequence"/>
</dbReference>
<dbReference type="PRINTS" id="PR00080">
    <property type="entry name" value="SDRFAMILY"/>
</dbReference>
<protein>
    <submittedName>
        <fullName evidence="4">2-deoxy-D-gluconate 3-dehydrogenase</fullName>
    </submittedName>
</protein>
<dbReference type="PRINTS" id="PR00081">
    <property type="entry name" value="GDHRDH"/>
</dbReference>
<dbReference type="InterPro" id="IPR036291">
    <property type="entry name" value="NAD(P)-bd_dom_sf"/>
</dbReference>
<sequence>MTTAPHRPGTSECGCADRQRSAARRAEVTAHGRSTCPYPEGNAVPDDHPGNRGQAEAPKRRVLVVGGTSGIGAAIARRFASSGAEVTAAGLGADGAAETLTECASVVEVDLRRVAQIEELITRMPGLDVLVNAAGVIQRDDEFQPDVFDDVLTVNLIGTMRACVAAREILAGSGGCIVNMASMLSFFGGARVPGYAASKGGVVQLTKSLAVAWAADGIRVNAIAPGWIRTDLTHGLRQEPEADRKIIERTPMRRWGEASDVAGAVEFLAGPDAAFITGVVLPVDGGYLAT</sequence>
<dbReference type="InterPro" id="IPR002347">
    <property type="entry name" value="SDR_fam"/>
</dbReference>
<reference evidence="4 5" key="1">
    <citation type="submission" date="2018-06" db="EMBL/GenBank/DDBJ databases">
        <title>Phytoactinopolyspora halophila sp. nov., a novel halophilic actinomycete isolated from a saline soil in China.</title>
        <authorList>
            <person name="Tang S.-K."/>
        </authorList>
    </citation>
    <scope>NUCLEOTIDE SEQUENCE [LARGE SCALE GENOMIC DNA]</scope>
    <source>
        <strain evidence="4 5">YIM 96934</strain>
    </source>
</reference>
<keyword evidence="5" id="KW-1185">Reference proteome</keyword>
<dbReference type="OrthoDB" id="9809287at2"/>
<evidence type="ECO:0000256" key="2">
    <source>
        <dbReference type="ARBA" id="ARBA00023002"/>
    </source>
</evidence>
<evidence type="ECO:0000256" key="3">
    <source>
        <dbReference type="SAM" id="MobiDB-lite"/>
    </source>
</evidence>
<dbReference type="PROSITE" id="PS00061">
    <property type="entry name" value="ADH_SHORT"/>
    <property type="match status" value="1"/>
</dbReference>
<dbReference type="SUPFAM" id="SSF51735">
    <property type="entry name" value="NAD(P)-binding Rossmann-fold domains"/>
    <property type="match status" value="1"/>
</dbReference>
<accession>A0A329QW33</accession>
<dbReference type="GO" id="GO:0030497">
    <property type="term" value="P:fatty acid elongation"/>
    <property type="evidence" value="ECO:0007669"/>
    <property type="project" value="TreeGrafter"/>
</dbReference>
<dbReference type="EMBL" id="QMIG01000004">
    <property type="protein sequence ID" value="RAW16467.1"/>
    <property type="molecule type" value="Genomic_DNA"/>
</dbReference>
<evidence type="ECO:0000313" key="5">
    <source>
        <dbReference type="Proteomes" id="UP000250462"/>
    </source>
</evidence>
<dbReference type="PANTHER" id="PTHR42760:SF40">
    <property type="entry name" value="3-OXOACYL-[ACYL-CARRIER-PROTEIN] REDUCTASE, CHLOROPLASTIC"/>
    <property type="match status" value="1"/>
</dbReference>
<dbReference type="FunFam" id="3.40.50.720:FF:000084">
    <property type="entry name" value="Short-chain dehydrogenase reductase"/>
    <property type="match status" value="1"/>
</dbReference>
<dbReference type="Pfam" id="PF13561">
    <property type="entry name" value="adh_short_C2"/>
    <property type="match status" value="1"/>
</dbReference>
<proteinExistence type="inferred from homology"/>
<dbReference type="Gene3D" id="3.40.50.720">
    <property type="entry name" value="NAD(P)-binding Rossmann-like Domain"/>
    <property type="match status" value="1"/>
</dbReference>
<dbReference type="CDD" id="cd05233">
    <property type="entry name" value="SDR_c"/>
    <property type="match status" value="1"/>
</dbReference>
<feature type="region of interest" description="Disordered" evidence="3">
    <location>
        <begin position="29"/>
        <end position="57"/>
    </location>
</feature>
<organism evidence="4 5">
    <name type="scientific">Phytoactinopolyspora halophila</name>
    <dbReference type="NCBI Taxonomy" id="1981511"/>
    <lineage>
        <taxon>Bacteria</taxon>
        <taxon>Bacillati</taxon>
        <taxon>Actinomycetota</taxon>
        <taxon>Actinomycetes</taxon>
        <taxon>Jiangellales</taxon>
        <taxon>Jiangellaceae</taxon>
        <taxon>Phytoactinopolyspora</taxon>
    </lineage>
</organism>
<gene>
    <name evidence="4" type="ORF">DPM12_07570</name>
</gene>
<comment type="similarity">
    <text evidence="1">Belongs to the short-chain dehydrogenases/reductases (SDR) family.</text>
</comment>
<dbReference type="InterPro" id="IPR020904">
    <property type="entry name" value="Sc_DH/Rdtase_CS"/>
</dbReference>
<name>A0A329QW33_9ACTN</name>